<name>A0A1G6AI90_9BACT</name>
<dbReference type="GO" id="GO:0009055">
    <property type="term" value="F:electron transfer activity"/>
    <property type="evidence" value="ECO:0007669"/>
    <property type="project" value="UniProtKB-UniRule"/>
</dbReference>
<dbReference type="GO" id="GO:0016682">
    <property type="term" value="F:oxidoreductase activity, acting on diphenols and related substances as donors, oxygen as acceptor"/>
    <property type="evidence" value="ECO:0007669"/>
    <property type="project" value="TreeGrafter"/>
</dbReference>
<feature type="transmembrane region" description="Helical" evidence="13">
    <location>
        <begin position="181"/>
        <end position="205"/>
    </location>
</feature>
<feature type="transmembrane region" description="Helical" evidence="13">
    <location>
        <begin position="315"/>
        <end position="339"/>
    </location>
</feature>
<dbReference type="GO" id="GO:0020037">
    <property type="term" value="F:heme binding"/>
    <property type="evidence" value="ECO:0007669"/>
    <property type="project" value="TreeGrafter"/>
</dbReference>
<feature type="transmembrane region" description="Helical" evidence="13">
    <location>
        <begin position="217"/>
        <end position="237"/>
    </location>
</feature>
<dbReference type="GO" id="GO:0005886">
    <property type="term" value="C:plasma membrane"/>
    <property type="evidence" value="ECO:0007669"/>
    <property type="project" value="UniProtKB-SubCell"/>
</dbReference>
<sequence>MDVLLLSRLQFAFTTFVHFIFVPLTLGLSILVAYMEFKWVRTGELVYKRMAKFWGKLFLINFALGVVTGIALEFQFGTNWSRYSAYVGDIFGSLLAIEATLAFFLESTFLAVWVFGWDRISPKLHNASIWLVALAASVSAFWILMANGWMQNPSGYIINGNRAELESFAALVTNPFAWQQFLHVIFSAYVLSGFFVLGISAWHLARKSNVDFFQRSFRIAAPFTLVFALALVVQGHHHGSTVAKYQPAKLAAMESHWDTMTRAPQYLFAIPDPANERNLVELLPVPGGLSMLAYHSFDSEVRGLKDFPKEDRPPVMMTFISFRTMVGLGFLFPALAAWVWIRRKDPQSSPLLLRILPWIIPLPYIAIQLGWIVAEMGRQPWIVNGLMRTEDAFSAGISVGQVAFSLTLFVMIYALLVALNVFLLSYHGRKGPKSQKDKSDDIQAEAVGLRTDAIPA</sequence>
<keyword evidence="5" id="KW-0997">Cell inner membrane</keyword>
<evidence type="ECO:0000256" key="5">
    <source>
        <dbReference type="ARBA" id="ARBA00022519"/>
    </source>
</evidence>
<dbReference type="RefSeq" id="WP_092116654.1">
    <property type="nucleotide sequence ID" value="NZ_FMXO01000002.1"/>
</dbReference>
<evidence type="ECO:0000256" key="11">
    <source>
        <dbReference type="ARBA" id="ARBA00023004"/>
    </source>
</evidence>
<evidence type="ECO:0000256" key="7">
    <source>
        <dbReference type="ARBA" id="ARBA00022692"/>
    </source>
</evidence>
<dbReference type="PIRSF" id="PIRSF006446">
    <property type="entry name" value="Cyt_quinol_oxidase_1"/>
    <property type="match status" value="1"/>
</dbReference>
<evidence type="ECO:0000256" key="13">
    <source>
        <dbReference type="PIRNR" id="PIRNR006446"/>
    </source>
</evidence>
<keyword evidence="7 13" id="KW-0812">Transmembrane</keyword>
<keyword evidence="10 13" id="KW-1133">Transmembrane helix</keyword>
<dbReference type="Proteomes" id="UP000198771">
    <property type="component" value="Unassembled WGS sequence"/>
</dbReference>
<protein>
    <submittedName>
        <fullName evidence="14">Cytochrome bd-I ubiquinol oxidase subunit 1 apoprotein</fullName>
    </submittedName>
</protein>
<dbReference type="PANTHER" id="PTHR30365:SF0">
    <property type="entry name" value="CYTOCHROME BD-I UBIQUINOL OXIDASE SUBUNIT 1"/>
    <property type="match status" value="1"/>
</dbReference>
<evidence type="ECO:0000256" key="9">
    <source>
        <dbReference type="ARBA" id="ARBA00022982"/>
    </source>
</evidence>
<reference evidence="14 15" key="1">
    <citation type="submission" date="2016-10" db="EMBL/GenBank/DDBJ databases">
        <authorList>
            <person name="de Groot N.N."/>
        </authorList>
    </citation>
    <scope>NUCLEOTIDE SEQUENCE [LARGE SCALE GENOMIC DNA]</scope>
    <source>
        <strain evidence="14 15">ASO4-2</strain>
    </source>
</reference>
<keyword evidence="12 13" id="KW-0472">Membrane</keyword>
<feature type="transmembrane region" description="Helical" evidence="13">
    <location>
        <begin position="127"/>
        <end position="145"/>
    </location>
</feature>
<proteinExistence type="inferred from homology"/>
<evidence type="ECO:0000256" key="10">
    <source>
        <dbReference type="ARBA" id="ARBA00022989"/>
    </source>
</evidence>
<evidence type="ECO:0000256" key="8">
    <source>
        <dbReference type="ARBA" id="ARBA00022723"/>
    </source>
</evidence>
<evidence type="ECO:0000256" key="6">
    <source>
        <dbReference type="ARBA" id="ARBA00022617"/>
    </source>
</evidence>
<keyword evidence="6 13" id="KW-0349">Heme</keyword>
<evidence type="ECO:0000313" key="15">
    <source>
        <dbReference type="Proteomes" id="UP000198771"/>
    </source>
</evidence>
<keyword evidence="9 13" id="KW-0249">Electron transport</keyword>
<feature type="transmembrane region" description="Helical" evidence="13">
    <location>
        <begin position="12"/>
        <end position="37"/>
    </location>
</feature>
<evidence type="ECO:0000256" key="2">
    <source>
        <dbReference type="ARBA" id="ARBA00009819"/>
    </source>
</evidence>
<feature type="transmembrane region" description="Helical" evidence="13">
    <location>
        <begin position="351"/>
        <end position="373"/>
    </location>
</feature>
<keyword evidence="8 13" id="KW-0479">Metal-binding</keyword>
<evidence type="ECO:0000256" key="12">
    <source>
        <dbReference type="ARBA" id="ARBA00023136"/>
    </source>
</evidence>
<dbReference type="GO" id="GO:0046872">
    <property type="term" value="F:metal ion binding"/>
    <property type="evidence" value="ECO:0007669"/>
    <property type="project" value="UniProtKB-UniRule"/>
</dbReference>
<dbReference type="AlphaFoldDB" id="A0A1G6AI90"/>
<dbReference type="GO" id="GO:0070069">
    <property type="term" value="C:cytochrome complex"/>
    <property type="evidence" value="ECO:0007669"/>
    <property type="project" value="UniProtKB-UniRule"/>
</dbReference>
<dbReference type="OrthoDB" id="9807042at2"/>
<feature type="transmembrane region" description="Helical" evidence="13">
    <location>
        <begin position="90"/>
        <end position="115"/>
    </location>
</feature>
<evidence type="ECO:0000256" key="3">
    <source>
        <dbReference type="ARBA" id="ARBA00022448"/>
    </source>
</evidence>
<dbReference type="GO" id="GO:0019646">
    <property type="term" value="P:aerobic electron transport chain"/>
    <property type="evidence" value="ECO:0007669"/>
    <property type="project" value="InterPro"/>
</dbReference>
<dbReference type="InterPro" id="IPR002585">
    <property type="entry name" value="Cyt-d_ubiquinol_oxidase_su_1"/>
</dbReference>
<keyword evidence="11 13" id="KW-0408">Iron</keyword>
<keyword evidence="15" id="KW-1185">Reference proteome</keyword>
<organism evidence="14 15">
    <name type="scientific">Desulfonatronum thiosulfatophilum</name>
    <dbReference type="NCBI Taxonomy" id="617002"/>
    <lineage>
        <taxon>Bacteria</taxon>
        <taxon>Pseudomonadati</taxon>
        <taxon>Thermodesulfobacteriota</taxon>
        <taxon>Desulfovibrionia</taxon>
        <taxon>Desulfovibrionales</taxon>
        <taxon>Desulfonatronaceae</taxon>
        <taxon>Desulfonatronum</taxon>
    </lineage>
</organism>
<gene>
    <name evidence="14" type="ORF">SAMN05660653_00368</name>
</gene>
<comment type="subcellular location">
    <subcellularLocation>
        <location evidence="1">Cell inner membrane</location>
        <topology evidence="1">Multi-pass membrane protein</topology>
    </subcellularLocation>
</comment>
<evidence type="ECO:0000256" key="4">
    <source>
        <dbReference type="ARBA" id="ARBA00022475"/>
    </source>
</evidence>
<keyword evidence="4 13" id="KW-1003">Cell membrane</keyword>
<comment type="similarity">
    <text evidence="2 13">Belongs to the cytochrome ubiquinol oxidase subunit 1 family.</text>
</comment>
<feature type="transmembrane region" description="Helical" evidence="13">
    <location>
        <begin position="393"/>
        <end position="426"/>
    </location>
</feature>
<dbReference type="STRING" id="617002.SAMN05660653_00368"/>
<keyword evidence="3 13" id="KW-0813">Transport</keyword>
<evidence type="ECO:0000313" key="14">
    <source>
        <dbReference type="EMBL" id="SDB08107.1"/>
    </source>
</evidence>
<feature type="transmembrane region" description="Helical" evidence="13">
    <location>
        <begin position="58"/>
        <end position="78"/>
    </location>
</feature>
<dbReference type="EMBL" id="FMXO01000002">
    <property type="protein sequence ID" value="SDB08107.1"/>
    <property type="molecule type" value="Genomic_DNA"/>
</dbReference>
<dbReference type="Pfam" id="PF01654">
    <property type="entry name" value="Cyt_bd_oxida_I"/>
    <property type="match status" value="1"/>
</dbReference>
<dbReference type="PANTHER" id="PTHR30365">
    <property type="entry name" value="CYTOCHROME D UBIQUINOL OXIDASE"/>
    <property type="match status" value="1"/>
</dbReference>
<accession>A0A1G6AI90</accession>
<evidence type="ECO:0000256" key="1">
    <source>
        <dbReference type="ARBA" id="ARBA00004429"/>
    </source>
</evidence>